<feature type="compositionally biased region" description="Polar residues" evidence="1">
    <location>
        <begin position="518"/>
        <end position="530"/>
    </location>
</feature>
<feature type="compositionally biased region" description="Low complexity" evidence="1">
    <location>
        <begin position="478"/>
        <end position="489"/>
    </location>
</feature>
<proteinExistence type="predicted"/>
<feature type="compositionally biased region" description="Basic and acidic residues" evidence="1">
    <location>
        <begin position="664"/>
        <end position="695"/>
    </location>
</feature>
<sequence>MPGRERFFGLRKAFLEGELEKYKQAVINGTKTDFLMDVLRRFLKRFPLDLPDNKEPTAEFLAAVDDTLPDEEREAPNPMDMPEDQQGYYKALKEFEDQTKLIETRKRQIARWFAQRKDKTESGKLEVKPAAKEPDLNDPMTILSLRLLGKPPVRPRKSTDYNTWAKHNKDIVDKAYAVAANGHSGMNLKLRARVAQDLFKEKSQEVRETFAQLAEKEHKELLKKWEDALQGPPSTTPESRQVCVNNIATFMQPIMDLFAAHTGWRLVLLAGGPEPAAGGRLNIVGLASGGTKGAVNNTFPQAEHDKYNNLVIPAFSDFLRKCYTLEDCQASALSSGTQSLLKGLDPNQVSYTSATGENYGPPPTSAPSKDSHVDPEKSTPMDMEHAEGSATCVAEGIREEESVGLQMEKEQGVVHGSDNDHLNLEQTNPQTPPLANGGQSPSSPTFPSNPSHFRSSIPPRSPTIISPTRCSLANGGQPSSSPTFPSNPSHFRNSTPPRSPAIVSPTRRSLANGDERSSSPTFPSNPSHFRSSIPPMSPAILSPAHRSLDSQDVSFSVAQGRVDKSHSHSQLAAKVINHKPVSSPPFVTSPSLPDGLPSSPCPNGFSAAITKGARRNPVQARRKVFPVRPLPMFPLQFTSPLSKAARALNVSRSPQPAKHRLPKKQSEHLKVREWLDKENESRKKESEGRKKENEGRKKRKAMSAEEGPVPKRRKTKEVDVAPQAAGSLPSPTLVPKTYSLFNLEHLSASYLKSQLPADCDSGIRNTLLMLTSASWDRRWQLMTAEWVRFEKIRGFQGSTKFKSTSRPSVLGDWIKRARSPSYKPQIDVKQFQRDFWNWWANLQPDWRTISDEDAPQQVRGAWDKLDVPGVNGFPTVVAALYFWGLGLGADWRTSRSWASAVEDVYWVLTQLCGSYLY</sequence>
<feature type="compositionally biased region" description="Basic and acidic residues" evidence="1">
    <location>
        <begin position="369"/>
        <end position="387"/>
    </location>
</feature>
<feature type="region of interest" description="Disordered" evidence="1">
    <location>
        <begin position="339"/>
        <end position="391"/>
    </location>
</feature>
<feature type="compositionally biased region" description="Polar residues" evidence="1">
    <location>
        <begin position="347"/>
        <end position="356"/>
    </location>
</feature>
<evidence type="ECO:0000313" key="2">
    <source>
        <dbReference type="EMBL" id="PPQ96298.1"/>
    </source>
</evidence>
<accession>A0A409XZU7</accession>
<dbReference type="AlphaFoldDB" id="A0A409XZU7"/>
<comment type="caution">
    <text evidence="2">The sequence shown here is derived from an EMBL/GenBank/DDBJ whole genome shotgun (WGS) entry which is preliminary data.</text>
</comment>
<dbReference type="EMBL" id="NHYE01001382">
    <property type="protein sequence ID" value="PPQ96298.1"/>
    <property type="molecule type" value="Genomic_DNA"/>
</dbReference>
<organism evidence="2 3">
    <name type="scientific">Gymnopilus dilepis</name>
    <dbReference type="NCBI Taxonomy" id="231916"/>
    <lineage>
        <taxon>Eukaryota</taxon>
        <taxon>Fungi</taxon>
        <taxon>Dikarya</taxon>
        <taxon>Basidiomycota</taxon>
        <taxon>Agaricomycotina</taxon>
        <taxon>Agaricomycetes</taxon>
        <taxon>Agaricomycetidae</taxon>
        <taxon>Agaricales</taxon>
        <taxon>Agaricineae</taxon>
        <taxon>Hymenogastraceae</taxon>
        <taxon>Gymnopilus</taxon>
    </lineage>
</organism>
<name>A0A409XZU7_9AGAR</name>
<reference evidence="2 3" key="1">
    <citation type="journal article" date="2018" name="Evol. Lett.">
        <title>Horizontal gene cluster transfer increased hallucinogenic mushroom diversity.</title>
        <authorList>
            <person name="Reynolds H.T."/>
            <person name="Vijayakumar V."/>
            <person name="Gluck-Thaler E."/>
            <person name="Korotkin H.B."/>
            <person name="Matheny P.B."/>
            <person name="Slot J.C."/>
        </authorList>
    </citation>
    <scope>NUCLEOTIDE SEQUENCE [LARGE SCALE GENOMIC DNA]</scope>
    <source>
        <strain evidence="2 3">SRW20</strain>
    </source>
</reference>
<dbReference type="Proteomes" id="UP000284706">
    <property type="component" value="Unassembled WGS sequence"/>
</dbReference>
<keyword evidence="3" id="KW-1185">Reference proteome</keyword>
<protein>
    <submittedName>
        <fullName evidence="2">Uncharacterized protein</fullName>
    </submittedName>
</protein>
<feature type="region of interest" description="Disordered" evidence="1">
    <location>
        <begin position="646"/>
        <end position="726"/>
    </location>
</feature>
<gene>
    <name evidence="2" type="ORF">CVT26_005634</name>
</gene>
<evidence type="ECO:0000313" key="3">
    <source>
        <dbReference type="Proteomes" id="UP000284706"/>
    </source>
</evidence>
<dbReference type="InParanoid" id="A0A409XZU7"/>
<evidence type="ECO:0000256" key="1">
    <source>
        <dbReference type="SAM" id="MobiDB-lite"/>
    </source>
</evidence>
<feature type="compositionally biased region" description="Low complexity" evidence="1">
    <location>
        <begin position="440"/>
        <end position="469"/>
    </location>
</feature>
<feature type="region of interest" description="Disordered" evidence="1">
    <location>
        <begin position="416"/>
        <end position="543"/>
    </location>
</feature>
<dbReference type="OrthoDB" id="3250313at2759"/>